<dbReference type="EMBL" id="JX137044">
    <property type="protein sequence ID" value="AFP93582.1"/>
    <property type="molecule type" value="mRNA"/>
</dbReference>
<dbReference type="InterPro" id="IPR001283">
    <property type="entry name" value="CRISP-related"/>
</dbReference>
<evidence type="ECO:0000256" key="1">
    <source>
        <dbReference type="SAM" id="SignalP"/>
    </source>
</evidence>
<dbReference type="AlphaFoldDB" id="J7HBJ3"/>
<dbReference type="PRINTS" id="PR00837">
    <property type="entry name" value="V5TPXLIKE"/>
</dbReference>
<dbReference type="InterPro" id="IPR035940">
    <property type="entry name" value="CAP_sf"/>
</dbReference>
<reference evidence="3" key="1">
    <citation type="journal article" date="2012" name="Mol. Plant Microbe Interact.">
        <title>A high-throughput virus-induced gene-silencing vector for screening transcription factors in virus-induced plant defense response in orchid.</title>
        <authorList>
            <person name="Lu H.-C."/>
            <person name="Yeh H.-H."/>
        </authorList>
    </citation>
    <scope>NUCLEOTIDE SEQUENCE</scope>
</reference>
<keyword evidence="1" id="KW-0732">Signal</keyword>
<dbReference type="Pfam" id="PF00188">
    <property type="entry name" value="CAP"/>
    <property type="match status" value="1"/>
</dbReference>
<evidence type="ECO:0000259" key="2">
    <source>
        <dbReference type="SMART" id="SM00198"/>
    </source>
</evidence>
<accession>J7HBJ3</accession>
<organism evidence="3">
    <name type="scientific">Phalaenopsis aphrodite subsp. formosana</name>
    <name type="common">Moth orchid</name>
    <dbReference type="NCBI Taxonomy" id="308872"/>
    <lineage>
        <taxon>Eukaryota</taxon>
        <taxon>Viridiplantae</taxon>
        <taxon>Streptophyta</taxon>
        <taxon>Embryophyta</taxon>
        <taxon>Tracheophyta</taxon>
        <taxon>Spermatophyta</taxon>
        <taxon>Magnoliopsida</taxon>
        <taxon>Liliopsida</taxon>
        <taxon>Asparagales</taxon>
        <taxon>Orchidaceae</taxon>
        <taxon>Epidendroideae</taxon>
        <taxon>Vandeae</taxon>
        <taxon>Aeridinae</taxon>
        <taxon>Phalaenopsis</taxon>
    </lineage>
</organism>
<dbReference type="SMART" id="SM00198">
    <property type="entry name" value="SCP"/>
    <property type="match status" value="1"/>
</dbReference>
<gene>
    <name evidence="3" type="primary">PR1</name>
</gene>
<dbReference type="PANTHER" id="PTHR10334">
    <property type="entry name" value="CYSTEINE-RICH SECRETORY PROTEIN-RELATED"/>
    <property type="match status" value="1"/>
</dbReference>
<dbReference type="SUPFAM" id="SSF55797">
    <property type="entry name" value="PR-1-like"/>
    <property type="match status" value="1"/>
</dbReference>
<feature type="signal peptide" evidence="1">
    <location>
        <begin position="1"/>
        <end position="21"/>
    </location>
</feature>
<feature type="domain" description="SCP" evidence="2">
    <location>
        <begin position="26"/>
        <end position="165"/>
    </location>
</feature>
<protein>
    <submittedName>
        <fullName evidence="3">Pathogenesis-related protein 1</fullName>
    </submittedName>
</protein>
<sequence>MAKQMQLWLAAAAMLLAICEAELTTNATEQYLQPHNEARAAVGVAPLQWSRTLASKASTLAAHPPGSSSCDFFNETAYFNYGVNQAVAYVLDSPETVVKLWVEEGRRYYNYACNSCAAPEHKAECESYTQVVWRKTVKLGCGKGGCGKDGSHHICLYYPPGNVPGEKPY</sequence>
<evidence type="ECO:0000313" key="3">
    <source>
        <dbReference type="EMBL" id="AFP93582.1"/>
    </source>
</evidence>
<name>J7HBJ3_PHAAO</name>
<feature type="chain" id="PRO_5003792592" evidence="1">
    <location>
        <begin position="22"/>
        <end position="169"/>
    </location>
</feature>
<dbReference type="Gene3D" id="3.40.33.10">
    <property type="entry name" value="CAP"/>
    <property type="match status" value="1"/>
</dbReference>
<proteinExistence type="evidence at transcript level"/>
<dbReference type="InterPro" id="IPR014044">
    <property type="entry name" value="CAP_dom"/>
</dbReference>